<evidence type="ECO:0000313" key="3">
    <source>
        <dbReference type="Proteomes" id="UP001205998"/>
    </source>
</evidence>
<keyword evidence="3" id="KW-1185">Reference proteome</keyword>
<protein>
    <submittedName>
        <fullName evidence="2">Uncharacterized protein</fullName>
    </submittedName>
</protein>
<dbReference type="Proteomes" id="UP001205998">
    <property type="component" value="Unassembled WGS sequence"/>
</dbReference>
<feature type="compositionally biased region" description="Low complexity" evidence="1">
    <location>
        <begin position="264"/>
        <end position="279"/>
    </location>
</feature>
<reference evidence="2" key="1">
    <citation type="submission" date="2018-07" db="EMBL/GenBank/DDBJ databases">
        <title>Comparative genomics of catfishes provides insights into carnivory and benthic adaptation.</title>
        <authorList>
            <person name="Zhang Y."/>
            <person name="Wang D."/>
            <person name="Peng Z."/>
            <person name="Zheng S."/>
            <person name="Shao F."/>
            <person name="Tao W."/>
        </authorList>
    </citation>
    <scope>NUCLEOTIDE SEQUENCE</scope>
    <source>
        <strain evidence="2">Chongqing</strain>
    </source>
</reference>
<sequence>MYATLGSFYLEITTKANIAFVKSSSDGYFGKLIFESDSKLITHKNRKSDNTNLQAVLEDTEGYQSDEPASTVNGKWDPFIPASSKCGITTEYETDGVVITAPYQSSCWQIKGGEKFLSIKYGNEEFSLSCLDSQNPHPYVTIVPYQSYEPNITPPTDNITTINIATAPGGLARKLKQPMLYPFGNMYYRHAWANPSKNFLAGTISSINSSPTPTPASTSKPIDMMYPFPLISYQYLPMSYSKPVPDGYPWTFPSKSPTVTPTGAQTTKTPKTSQTTASTIMGRKPQPSAYPFSQIYYPIGFMLYHTKFMPYGYPWAPLEVPTTAKTTTSKTATTSQTTTKSNILASNPKSYAYPFKHNYHPFGLIHNYYKPMPHGFPAKALTTVPTKTAPTTVAATTATTPSIVDSNPQQSAYFFNKMYSPFGLMLNRRKPIPYAYPWVFPAKTPTTTPMANSPTTTTATTLQTTTTSTVVSSNSQQPVNSFSQLYYVFGPMPYNRKPMTPRHHLAFPAKVSTTVLNKTAPKIETAAKTATTSKTNATTLTSDNNDLQQPLDSFNQLYYKFGPMHCHQRPSHFLGDPLAFPAKASNTAPNQPTPTPKTALSVVSKTSPGIAPISMSGHPKQSADPLNQIHHQFGPVSYYSKPNPYGYPLVFPAKIPNNAPRSDTSTTVAKPAIIANYPQQSMYSQFNSMWYQYKPAHHLGYPWALTENALTTTSTVPTASATTTTSPQMYYPFVPIHFTKNLPPWMYYYKHNQLQKGPKHVYTTSPSPVAIKHSK</sequence>
<gene>
    <name evidence="2" type="ORF">C0J50_20997</name>
</gene>
<feature type="region of interest" description="Disordered" evidence="1">
    <location>
        <begin position="258"/>
        <end position="283"/>
    </location>
</feature>
<organism evidence="2 3">
    <name type="scientific">Silurus asotus</name>
    <name type="common">Amur catfish</name>
    <name type="synonym">Parasilurus asotus</name>
    <dbReference type="NCBI Taxonomy" id="30991"/>
    <lineage>
        <taxon>Eukaryota</taxon>
        <taxon>Metazoa</taxon>
        <taxon>Chordata</taxon>
        <taxon>Craniata</taxon>
        <taxon>Vertebrata</taxon>
        <taxon>Euteleostomi</taxon>
        <taxon>Actinopterygii</taxon>
        <taxon>Neopterygii</taxon>
        <taxon>Teleostei</taxon>
        <taxon>Ostariophysi</taxon>
        <taxon>Siluriformes</taxon>
        <taxon>Siluridae</taxon>
        <taxon>Silurus</taxon>
    </lineage>
</organism>
<evidence type="ECO:0000256" key="1">
    <source>
        <dbReference type="SAM" id="MobiDB-lite"/>
    </source>
</evidence>
<accession>A0AAD5FJR7</accession>
<dbReference type="AlphaFoldDB" id="A0AAD5FJR7"/>
<evidence type="ECO:0000313" key="2">
    <source>
        <dbReference type="EMBL" id="KAI5619600.1"/>
    </source>
</evidence>
<dbReference type="EMBL" id="MU551666">
    <property type="protein sequence ID" value="KAI5619600.1"/>
    <property type="molecule type" value="Genomic_DNA"/>
</dbReference>
<name>A0AAD5FJR7_SILAS</name>
<comment type="caution">
    <text evidence="2">The sequence shown here is derived from an EMBL/GenBank/DDBJ whole genome shotgun (WGS) entry which is preliminary data.</text>
</comment>
<proteinExistence type="predicted"/>